<sequence length="96" mass="10972">MFFPTIQSRLKSKLQPNFVVTQFVSNHGKFGEYLSRFGQNNSSCSFCLSSMQASLHLLLECPAFNLERSRFMINAKFNNVDVSAWLQDESLPSLIM</sequence>
<reference evidence="1" key="2">
    <citation type="journal article" date="2022" name="Res Sq">
        <title>Comparative Genomics Reveals Insights into the Divergent Evolution of Astigmatic Mites and Household Pest Adaptations.</title>
        <authorList>
            <person name="Xiong Q."/>
            <person name="Wan A.T.-Y."/>
            <person name="Liu X.-Y."/>
            <person name="Fung C.S.-H."/>
            <person name="Xiao X."/>
            <person name="Malainual N."/>
            <person name="Hou J."/>
            <person name="Wang L."/>
            <person name="Wang M."/>
            <person name="Yang K."/>
            <person name="Cui Y."/>
            <person name="Leung E."/>
            <person name="Nong W."/>
            <person name="Shin S.-K."/>
            <person name="Au S."/>
            <person name="Jeong K.Y."/>
            <person name="Chew F.T."/>
            <person name="Hui J."/>
            <person name="Leung T.F."/>
            <person name="Tungtrongchitr A."/>
            <person name="Zhong N."/>
            <person name="Liu Z."/>
            <person name="Tsui S."/>
        </authorList>
    </citation>
    <scope>NUCLEOTIDE SEQUENCE</scope>
    <source>
        <strain evidence="1">Derf</strain>
        <tissue evidence="1">Whole organism</tissue>
    </source>
</reference>
<dbReference type="AlphaFoldDB" id="A0A922L3N4"/>
<name>A0A922L3N4_DERFA</name>
<reference evidence="1" key="1">
    <citation type="submission" date="2013-05" db="EMBL/GenBank/DDBJ databases">
        <authorList>
            <person name="Yim A.K.Y."/>
            <person name="Chan T.F."/>
            <person name="Ji K.M."/>
            <person name="Liu X.Y."/>
            <person name="Zhou J.W."/>
            <person name="Li R.Q."/>
            <person name="Yang K.Y."/>
            <person name="Li J."/>
            <person name="Li M."/>
            <person name="Law P.T.W."/>
            <person name="Wu Y.L."/>
            <person name="Cai Z.L."/>
            <person name="Qin H."/>
            <person name="Bao Y."/>
            <person name="Leung R.K.K."/>
            <person name="Ng P.K.S."/>
            <person name="Zou J."/>
            <person name="Zhong X.J."/>
            <person name="Ran P.X."/>
            <person name="Zhong N.S."/>
            <person name="Liu Z.G."/>
            <person name="Tsui S.K.W."/>
        </authorList>
    </citation>
    <scope>NUCLEOTIDE SEQUENCE</scope>
    <source>
        <strain evidence="1">Derf</strain>
        <tissue evidence="1">Whole organism</tissue>
    </source>
</reference>
<gene>
    <name evidence="1" type="ORF">DERF_009087</name>
</gene>
<accession>A0A922L3N4</accession>
<dbReference type="EMBL" id="ASGP02000004">
    <property type="protein sequence ID" value="KAH9510565.1"/>
    <property type="molecule type" value="Genomic_DNA"/>
</dbReference>
<comment type="caution">
    <text evidence="1">The sequence shown here is derived from an EMBL/GenBank/DDBJ whole genome shotgun (WGS) entry which is preliminary data.</text>
</comment>
<evidence type="ECO:0000313" key="1">
    <source>
        <dbReference type="EMBL" id="KAH9510565.1"/>
    </source>
</evidence>
<protein>
    <recommendedName>
        <fullName evidence="3">Reverse transcriptase zinc-binding domain-containing protein</fullName>
    </recommendedName>
</protein>
<dbReference type="Proteomes" id="UP000790347">
    <property type="component" value="Unassembled WGS sequence"/>
</dbReference>
<proteinExistence type="predicted"/>
<evidence type="ECO:0008006" key="3">
    <source>
        <dbReference type="Google" id="ProtNLM"/>
    </source>
</evidence>
<organism evidence="1 2">
    <name type="scientific">Dermatophagoides farinae</name>
    <name type="common">American house dust mite</name>
    <dbReference type="NCBI Taxonomy" id="6954"/>
    <lineage>
        <taxon>Eukaryota</taxon>
        <taxon>Metazoa</taxon>
        <taxon>Ecdysozoa</taxon>
        <taxon>Arthropoda</taxon>
        <taxon>Chelicerata</taxon>
        <taxon>Arachnida</taxon>
        <taxon>Acari</taxon>
        <taxon>Acariformes</taxon>
        <taxon>Sarcoptiformes</taxon>
        <taxon>Astigmata</taxon>
        <taxon>Psoroptidia</taxon>
        <taxon>Analgoidea</taxon>
        <taxon>Pyroglyphidae</taxon>
        <taxon>Dermatophagoidinae</taxon>
        <taxon>Dermatophagoides</taxon>
    </lineage>
</organism>
<evidence type="ECO:0000313" key="2">
    <source>
        <dbReference type="Proteomes" id="UP000790347"/>
    </source>
</evidence>
<keyword evidence="2" id="KW-1185">Reference proteome</keyword>